<evidence type="ECO:0000256" key="2">
    <source>
        <dbReference type="ARBA" id="ARBA00022448"/>
    </source>
</evidence>
<dbReference type="AlphaFoldDB" id="A0AAT9LC63"/>
<dbReference type="GO" id="GO:0005886">
    <property type="term" value="C:plasma membrane"/>
    <property type="evidence" value="ECO:0007669"/>
    <property type="project" value="UniProtKB-SubCell"/>
</dbReference>
<feature type="transmembrane region" description="Helical" evidence="7">
    <location>
        <begin position="178"/>
        <end position="198"/>
    </location>
</feature>
<dbReference type="GO" id="GO:0055085">
    <property type="term" value="P:transmembrane transport"/>
    <property type="evidence" value="ECO:0007669"/>
    <property type="project" value="InterPro"/>
</dbReference>
<feature type="transmembrane region" description="Helical" evidence="7">
    <location>
        <begin position="132"/>
        <end position="158"/>
    </location>
</feature>
<evidence type="ECO:0000256" key="3">
    <source>
        <dbReference type="ARBA" id="ARBA00022475"/>
    </source>
</evidence>
<dbReference type="KEGG" id="fcz:IMF26_09575"/>
<feature type="transmembrane region" description="Helical" evidence="7">
    <location>
        <begin position="290"/>
        <end position="314"/>
    </location>
</feature>
<keyword evidence="4 7" id="KW-0812">Transmembrane</keyword>
<dbReference type="InterPro" id="IPR045621">
    <property type="entry name" value="BPD_transp_1_N"/>
</dbReference>
<evidence type="ECO:0000256" key="4">
    <source>
        <dbReference type="ARBA" id="ARBA00022692"/>
    </source>
</evidence>
<keyword evidence="5 7" id="KW-1133">Transmembrane helix</keyword>
<comment type="similarity">
    <text evidence="7">Belongs to the binding-protein-dependent transport system permease family.</text>
</comment>
<dbReference type="Pfam" id="PF19300">
    <property type="entry name" value="BPD_transp_1_N"/>
    <property type="match status" value="1"/>
</dbReference>
<dbReference type="EMBL" id="CP062796">
    <property type="protein sequence ID" value="QUL98267.1"/>
    <property type="molecule type" value="Genomic_DNA"/>
</dbReference>
<feature type="transmembrane region" description="Helical" evidence="7">
    <location>
        <begin position="12"/>
        <end position="30"/>
    </location>
</feature>
<proteinExistence type="inferred from homology"/>
<accession>A0AAT9LC63</accession>
<evidence type="ECO:0000256" key="1">
    <source>
        <dbReference type="ARBA" id="ARBA00004651"/>
    </source>
</evidence>
<gene>
    <name evidence="9" type="ORF">IMF26_09575</name>
</gene>
<evidence type="ECO:0000259" key="8">
    <source>
        <dbReference type="PROSITE" id="PS50928"/>
    </source>
</evidence>
<dbReference type="PANTHER" id="PTHR43163">
    <property type="entry name" value="DIPEPTIDE TRANSPORT SYSTEM PERMEASE PROTEIN DPPB-RELATED"/>
    <property type="match status" value="1"/>
</dbReference>
<feature type="transmembrane region" description="Helical" evidence="7">
    <location>
        <begin position="96"/>
        <end position="120"/>
    </location>
</feature>
<protein>
    <submittedName>
        <fullName evidence="9">ABC transporter permease</fullName>
    </submittedName>
</protein>
<dbReference type="Gene3D" id="1.10.3720.10">
    <property type="entry name" value="MetI-like"/>
    <property type="match status" value="1"/>
</dbReference>
<keyword evidence="6 7" id="KW-0472">Membrane</keyword>
<feature type="domain" description="ABC transmembrane type-1" evidence="8">
    <location>
        <begin position="96"/>
        <end position="311"/>
    </location>
</feature>
<dbReference type="PANTHER" id="PTHR43163:SF6">
    <property type="entry name" value="DIPEPTIDE TRANSPORT SYSTEM PERMEASE PROTEIN DPPB-RELATED"/>
    <property type="match status" value="1"/>
</dbReference>
<reference evidence="9" key="2">
    <citation type="journal article" date="2023" name="Biology">
        <title>Prokaryotic Life Associated with Coal-Fire Gas Vents Revealed by Metagenomics.</title>
        <authorList>
            <person name="Kadnikov V.V."/>
            <person name="Mardanov A.V."/>
            <person name="Beletsky A.V."/>
            <person name="Karnachuk O.V."/>
            <person name="Ravin N.V."/>
        </authorList>
    </citation>
    <scope>NUCLEOTIDE SEQUENCE</scope>
    <source>
        <strain evidence="9">Bu02</strain>
    </source>
</reference>
<reference evidence="9" key="1">
    <citation type="submission" date="2020-10" db="EMBL/GenBank/DDBJ databases">
        <authorList>
            <person name="Kadnikov V."/>
            <person name="Beletsky A.V."/>
            <person name="Mardanov A.V."/>
            <person name="Karnachuk O.V."/>
            <person name="Ravin N.V."/>
        </authorList>
    </citation>
    <scope>NUCLEOTIDE SEQUENCE</scope>
    <source>
        <strain evidence="9">Bu02</strain>
    </source>
</reference>
<dbReference type="SUPFAM" id="SSF161098">
    <property type="entry name" value="MetI-like"/>
    <property type="match status" value="1"/>
</dbReference>
<evidence type="ECO:0000256" key="6">
    <source>
        <dbReference type="ARBA" id="ARBA00023136"/>
    </source>
</evidence>
<keyword evidence="3" id="KW-1003">Cell membrane</keyword>
<evidence type="ECO:0000256" key="5">
    <source>
        <dbReference type="ARBA" id="ARBA00022989"/>
    </source>
</evidence>
<dbReference type="PROSITE" id="PS50928">
    <property type="entry name" value="ABC_TM1"/>
    <property type="match status" value="1"/>
</dbReference>
<comment type="subcellular location">
    <subcellularLocation>
        <location evidence="1 7">Cell membrane</location>
        <topology evidence="1 7">Multi-pass membrane protein</topology>
    </subcellularLocation>
</comment>
<dbReference type="CDD" id="cd06261">
    <property type="entry name" value="TM_PBP2"/>
    <property type="match status" value="1"/>
</dbReference>
<dbReference type="Pfam" id="PF00528">
    <property type="entry name" value="BPD_transp_1"/>
    <property type="match status" value="1"/>
</dbReference>
<sequence length="321" mass="35819">MGRYLLKKAGAAVLTIIFVLVLNFFIIHIAPGDPARILSGLDNPSPEVIQTLREKYGLDKPLQVQLVTYFKRVIKGDLGHSIVYDRPVWTLIKERLGATLLLTFTSAIIAFVLGSLLGAYSATRQGSKVDAALSFVAYLLYSMPSFWLGLMLILVFASWLKILPTSGMVNLRAPSTGILHYLDVFWHLILPATTLSLVQIPAYYRITRSSVSGVLKEDFITMFRASGMDERKIFRKYAFKNAILPTVTVFGLHLAYVVTGAALVEIVFAWPGMGRLMLGAIYRRDYPLLMGIYLIMSLSVAVTMIVVDILYAVLDPRIRYT</sequence>
<name>A0AAT9LC63_9FIRM</name>
<dbReference type="InterPro" id="IPR035906">
    <property type="entry name" value="MetI-like_sf"/>
</dbReference>
<organism evidence="9">
    <name type="scientific">Candidatus Fermentithermobacillus carboniphilus</name>
    <dbReference type="NCBI Taxonomy" id="3085328"/>
    <lineage>
        <taxon>Bacteria</taxon>
        <taxon>Bacillati</taxon>
        <taxon>Bacillota</taxon>
        <taxon>Candidatus Fermentithermobacillia</taxon>
        <taxon>Candidatus Fermentithermobacillales</taxon>
        <taxon>Candidatus Fermentithermobacillaceae</taxon>
        <taxon>Candidatus Fermentithermobacillus</taxon>
    </lineage>
</organism>
<evidence type="ECO:0000313" key="9">
    <source>
        <dbReference type="EMBL" id="QUL98267.1"/>
    </source>
</evidence>
<keyword evidence="2 7" id="KW-0813">Transport</keyword>
<evidence type="ECO:0000256" key="7">
    <source>
        <dbReference type="RuleBase" id="RU363032"/>
    </source>
</evidence>
<feature type="transmembrane region" description="Helical" evidence="7">
    <location>
        <begin position="242"/>
        <end position="270"/>
    </location>
</feature>
<dbReference type="InterPro" id="IPR000515">
    <property type="entry name" value="MetI-like"/>
</dbReference>